<evidence type="ECO:0000313" key="4">
    <source>
        <dbReference type="Proteomes" id="UP000007963"/>
    </source>
</evidence>
<sequence length="208" mass="24411">MSEQSFPIDYFVRTVVCLLDTIQYKDTNYTHEHRLRNLDGTRGGDFEGRWIEQYNFHGYRGSEDYPGFLRRLNGLGHAVGASLWPSAKFDEQELFQEITTAISMMENWEPWLNDVLSFYKEFDDHRDQTKMINNYCHVEGQSVTRPLRSLPTISSMSASRLCMQLLETVYTVDPQILLAIHEDLDLDKFSILLPIFTLQRWIDPGFFH</sequence>
<dbReference type="InterPro" id="IPR008949">
    <property type="entry name" value="Isoprenoid_synthase_dom_sf"/>
</dbReference>
<dbReference type="GO" id="GO:0016838">
    <property type="term" value="F:carbon-oxygen lyase activity, acting on phosphates"/>
    <property type="evidence" value="ECO:0007669"/>
    <property type="project" value="InterPro"/>
</dbReference>
<dbReference type="Gene3D" id="1.10.600.10">
    <property type="entry name" value="Farnesyl Diphosphate Synthase"/>
    <property type="match status" value="1"/>
</dbReference>
<evidence type="ECO:0000313" key="3">
    <source>
        <dbReference type="EMBL" id="EAU29524.1"/>
    </source>
</evidence>
<organism evidence="3 4">
    <name type="scientific">Aspergillus terreus (strain NIH 2624 / FGSC A1156)</name>
    <dbReference type="NCBI Taxonomy" id="341663"/>
    <lineage>
        <taxon>Eukaryota</taxon>
        <taxon>Fungi</taxon>
        <taxon>Dikarya</taxon>
        <taxon>Ascomycota</taxon>
        <taxon>Pezizomycotina</taxon>
        <taxon>Eurotiomycetes</taxon>
        <taxon>Eurotiomycetidae</taxon>
        <taxon>Eurotiales</taxon>
        <taxon>Aspergillaceae</taxon>
        <taxon>Aspergillus</taxon>
        <taxon>Aspergillus subgen. Circumdati</taxon>
    </lineage>
</organism>
<dbReference type="InterPro" id="IPR024652">
    <property type="entry name" value="Trichodiene_synth"/>
</dbReference>
<dbReference type="Pfam" id="PF06330">
    <property type="entry name" value="TRI5"/>
    <property type="match status" value="2"/>
</dbReference>
<dbReference type="EMBL" id="CH476609">
    <property type="protein sequence ID" value="EAU29524.1"/>
    <property type="molecule type" value="Genomic_DNA"/>
</dbReference>
<dbReference type="Proteomes" id="UP000007963">
    <property type="component" value="Unassembled WGS sequence"/>
</dbReference>
<dbReference type="OrthoDB" id="2998174at2759"/>
<dbReference type="GeneID" id="4319418"/>
<protein>
    <recommendedName>
        <fullName evidence="5">Trichodiene synthase</fullName>
    </recommendedName>
</protein>
<keyword evidence="2" id="KW-0456">Lyase</keyword>
<dbReference type="SUPFAM" id="SSF48576">
    <property type="entry name" value="Terpenoid synthases"/>
    <property type="match status" value="1"/>
</dbReference>
<evidence type="ECO:0008006" key="5">
    <source>
        <dbReference type="Google" id="ProtNLM"/>
    </source>
</evidence>
<proteinExistence type="inferred from homology"/>
<reference evidence="4" key="1">
    <citation type="submission" date="2005-09" db="EMBL/GenBank/DDBJ databases">
        <title>Annotation of the Aspergillus terreus NIH2624 genome.</title>
        <authorList>
            <person name="Birren B.W."/>
            <person name="Lander E.S."/>
            <person name="Galagan J.E."/>
            <person name="Nusbaum C."/>
            <person name="Devon K."/>
            <person name="Henn M."/>
            <person name="Ma L.-J."/>
            <person name="Jaffe D.B."/>
            <person name="Butler J."/>
            <person name="Alvarez P."/>
            <person name="Gnerre S."/>
            <person name="Grabherr M."/>
            <person name="Kleber M."/>
            <person name="Mauceli E.W."/>
            <person name="Brockman W."/>
            <person name="Rounsley S."/>
            <person name="Young S.K."/>
            <person name="LaButti K."/>
            <person name="Pushparaj V."/>
            <person name="DeCaprio D."/>
            <person name="Crawford M."/>
            <person name="Koehrsen M."/>
            <person name="Engels R."/>
            <person name="Montgomery P."/>
            <person name="Pearson M."/>
            <person name="Howarth C."/>
            <person name="Larson L."/>
            <person name="Luoma S."/>
            <person name="White J."/>
            <person name="Alvarado L."/>
            <person name="Kodira C.D."/>
            <person name="Zeng Q."/>
            <person name="Oleary S."/>
            <person name="Yandava C."/>
            <person name="Denning D.W."/>
            <person name="Nierman W.C."/>
            <person name="Milne T."/>
            <person name="Madden K."/>
        </authorList>
    </citation>
    <scope>NUCLEOTIDE SEQUENCE [LARGE SCALE GENOMIC DNA]</scope>
    <source>
        <strain evidence="4">NIH 2624 / FGSC A1156</strain>
    </source>
</reference>
<evidence type="ECO:0000256" key="2">
    <source>
        <dbReference type="ARBA" id="ARBA00023239"/>
    </source>
</evidence>
<dbReference type="RefSeq" id="XP_001209377.1">
    <property type="nucleotide sequence ID" value="XM_001209377.1"/>
</dbReference>
<dbReference type="AlphaFoldDB" id="Q0C8A9"/>
<evidence type="ECO:0000256" key="1">
    <source>
        <dbReference type="ARBA" id="ARBA00007946"/>
    </source>
</evidence>
<accession>Q0C8A9</accession>
<gene>
    <name evidence="3" type="ORF">ATEG_10075</name>
</gene>
<dbReference type="VEuPathDB" id="FungiDB:ATEG_10075"/>
<comment type="similarity">
    <text evidence="1">Belongs to the trichodiene synthase family.</text>
</comment>
<dbReference type="STRING" id="341663.Q0C8A9"/>
<dbReference type="HOGENOM" id="CLU_1320625_0_0_1"/>
<name>Q0C8A9_ASPTN</name>